<name>A0A2T6KN13_9RHOB</name>
<dbReference type="SMART" id="SM00671">
    <property type="entry name" value="SEL1"/>
    <property type="match status" value="5"/>
</dbReference>
<dbReference type="SUPFAM" id="SSF52129">
    <property type="entry name" value="Caspase-like"/>
    <property type="match status" value="1"/>
</dbReference>
<dbReference type="PROSITE" id="PS50208">
    <property type="entry name" value="CASPASE_P20"/>
    <property type="match status" value="1"/>
</dbReference>
<dbReference type="OrthoDB" id="5321503at2"/>
<dbReference type="InterPro" id="IPR011990">
    <property type="entry name" value="TPR-like_helical_dom_sf"/>
</dbReference>
<evidence type="ECO:0000313" key="3">
    <source>
        <dbReference type="EMBL" id="PUB17571.1"/>
    </source>
</evidence>
<dbReference type="RefSeq" id="WP_108385677.1">
    <property type="nucleotide sequence ID" value="NZ_QBUD01000002.1"/>
</dbReference>
<accession>A0A2T6KN13</accession>
<dbReference type="Pfam" id="PF08238">
    <property type="entry name" value="Sel1"/>
    <property type="match status" value="5"/>
</dbReference>
<dbReference type="Proteomes" id="UP000244523">
    <property type="component" value="Unassembled WGS sequence"/>
</dbReference>
<protein>
    <recommendedName>
        <fullName evidence="2">Caspase family p20 domain-containing protein</fullName>
    </recommendedName>
</protein>
<keyword evidence="1" id="KW-0732">Signal</keyword>
<dbReference type="PANTHER" id="PTHR22576">
    <property type="entry name" value="MUCOSA ASSOCIATED LYMPHOID TISSUE LYMPHOMA TRANSLOCATION PROTEIN 1/PARACASPASE"/>
    <property type="match status" value="1"/>
</dbReference>
<proteinExistence type="predicted"/>
<dbReference type="SUPFAM" id="SSF81901">
    <property type="entry name" value="HCP-like"/>
    <property type="match status" value="1"/>
</dbReference>
<dbReference type="EMBL" id="QBUD01000002">
    <property type="protein sequence ID" value="PUB17571.1"/>
    <property type="molecule type" value="Genomic_DNA"/>
</dbReference>
<dbReference type="Gene3D" id="1.25.40.10">
    <property type="entry name" value="Tetratricopeptide repeat domain"/>
    <property type="match status" value="1"/>
</dbReference>
<dbReference type="InterPro" id="IPR006597">
    <property type="entry name" value="Sel1-like"/>
</dbReference>
<feature type="domain" description="Caspase family p20" evidence="2">
    <location>
        <begin position="21"/>
        <end position="150"/>
    </location>
</feature>
<feature type="chain" id="PRO_5015679111" description="Caspase family p20 domain-containing protein" evidence="1">
    <location>
        <begin position="20"/>
        <end position="703"/>
    </location>
</feature>
<evidence type="ECO:0000259" key="2">
    <source>
        <dbReference type="PROSITE" id="PS50208"/>
    </source>
</evidence>
<sequence length="703" mass="75855">MIRPAIFCMILSVLPAQLAAQTKAAVVIGNARYEGAPLDNPRNDAGLLAATLTELGFDVSLYYDVTKAQVPLLKEKVAATLATADIGILYYAGHGLQYQDQNLLMPVDADLTSVAGISEAGITLSDMLATVTTSETGVKIVILDACRNALVPDESADLKPGFSFEEAPRGEVLIAFSTGAGEVAYDSTGGTNSPYTTALTNALQQTDADIYDTFRAVRGSVRSATGGKQIPWITGSIENDYVFRPRIIDVVAPDGSNAPPIDEVLWEFLQTSIDQRDVELFLQTFPNSRFADEAAALQTIQLAQVDGETLSRDGVDLSAQSIARDVEADPTTAPDQGGRQKPILDQSGAYVLRDSFRIWPLELPQTQTGLSAIATQCDEEAADPVDPNKLSPGVSAGVMDIRRALRACAFELADDPDNPRLLFQFARTLDQARRFEWANAFYDQAIAKGYSAAMVNRGFNARLGRGGERDLDLSSALYRRAALVGNPRARTNLGNAYLNGRGVEKNLDEGVLWLRLAASMGWPHATNALADVYWSGRGLTQDRAEAVSLYRSAAEQGQTTAMANLGRAYVQGEGVARDTALGLSLLEQSMGLGNGFAPLHAGRFYLNGNDDVAANPDRARDMFLAATRRGARAGYIELARGYERGVFEGGIDLEAALRNALFAKAGRHRRADEVLERIIPQLDPDRVVAIENEVRQFLAQNGL</sequence>
<organism evidence="3 4">
    <name type="scientific">Yoonia sediminilitoris</name>
    <dbReference type="NCBI Taxonomy" id="1286148"/>
    <lineage>
        <taxon>Bacteria</taxon>
        <taxon>Pseudomonadati</taxon>
        <taxon>Pseudomonadota</taxon>
        <taxon>Alphaproteobacteria</taxon>
        <taxon>Rhodobacterales</taxon>
        <taxon>Paracoccaceae</taxon>
        <taxon>Yoonia</taxon>
    </lineage>
</organism>
<gene>
    <name evidence="3" type="ORF">C8N45_102583</name>
</gene>
<evidence type="ECO:0000256" key="1">
    <source>
        <dbReference type="SAM" id="SignalP"/>
    </source>
</evidence>
<feature type="signal peptide" evidence="1">
    <location>
        <begin position="1"/>
        <end position="19"/>
    </location>
</feature>
<dbReference type="InterPro" id="IPR011600">
    <property type="entry name" value="Pept_C14_caspase"/>
</dbReference>
<dbReference type="AlphaFoldDB" id="A0A2T6KN13"/>
<dbReference type="InterPro" id="IPR052039">
    <property type="entry name" value="Caspase-related_regulators"/>
</dbReference>
<dbReference type="Gene3D" id="3.40.50.1460">
    <property type="match status" value="1"/>
</dbReference>
<dbReference type="PANTHER" id="PTHR22576:SF37">
    <property type="entry name" value="MUCOSA-ASSOCIATED LYMPHOID TISSUE LYMPHOMA TRANSLOCATION PROTEIN 1"/>
    <property type="match status" value="1"/>
</dbReference>
<comment type="caution">
    <text evidence="3">The sequence shown here is derived from an EMBL/GenBank/DDBJ whole genome shotgun (WGS) entry which is preliminary data.</text>
</comment>
<evidence type="ECO:0000313" key="4">
    <source>
        <dbReference type="Proteomes" id="UP000244523"/>
    </source>
</evidence>
<keyword evidence="4" id="KW-1185">Reference proteome</keyword>
<dbReference type="GO" id="GO:0006508">
    <property type="term" value="P:proteolysis"/>
    <property type="evidence" value="ECO:0007669"/>
    <property type="project" value="InterPro"/>
</dbReference>
<reference evidence="3 4" key="1">
    <citation type="submission" date="2018-04" db="EMBL/GenBank/DDBJ databases">
        <title>Genomic Encyclopedia of Archaeal and Bacterial Type Strains, Phase II (KMG-II): from individual species to whole genera.</title>
        <authorList>
            <person name="Goeker M."/>
        </authorList>
    </citation>
    <scope>NUCLEOTIDE SEQUENCE [LARGE SCALE GENOMIC DNA]</scope>
    <source>
        <strain evidence="3 4">DSM 29955</strain>
    </source>
</reference>
<dbReference type="GO" id="GO:0004197">
    <property type="term" value="F:cysteine-type endopeptidase activity"/>
    <property type="evidence" value="ECO:0007669"/>
    <property type="project" value="InterPro"/>
</dbReference>
<dbReference type="InterPro" id="IPR029030">
    <property type="entry name" value="Caspase-like_dom_sf"/>
</dbReference>
<dbReference type="InterPro" id="IPR001309">
    <property type="entry name" value="Pept_C14_p20"/>
</dbReference>
<dbReference type="Pfam" id="PF00656">
    <property type="entry name" value="Peptidase_C14"/>
    <property type="match status" value="1"/>
</dbReference>